<proteinExistence type="predicted"/>
<feature type="domain" description="Response regulatory" evidence="2">
    <location>
        <begin position="11"/>
        <end position="121"/>
    </location>
</feature>
<gene>
    <name evidence="3" type="ORF">LGQ03_07075</name>
</gene>
<dbReference type="InterPro" id="IPR011006">
    <property type="entry name" value="CheY-like_superfamily"/>
</dbReference>
<evidence type="ECO:0000313" key="3">
    <source>
        <dbReference type="EMBL" id="MCB5198998.1"/>
    </source>
</evidence>
<dbReference type="Gene3D" id="3.40.50.2300">
    <property type="match status" value="1"/>
</dbReference>
<dbReference type="SMART" id="SM00448">
    <property type="entry name" value="REC"/>
    <property type="match status" value="1"/>
</dbReference>
<dbReference type="EMBL" id="JAJATZ010000003">
    <property type="protein sequence ID" value="MCB5198998.1"/>
    <property type="molecule type" value="Genomic_DNA"/>
</dbReference>
<organism evidence="3 4">
    <name type="scientific">Loktanella gaetbuli</name>
    <dbReference type="NCBI Taxonomy" id="2881335"/>
    <lineage>
        <taxon>Bacteria</taxon>
        <taxon>Pseudomonadati</taxon>
        <taxon>Pseudomonadota</taxon>
        <taxon>Alphaproteobacteria</taxon>
        <taxon>Rhodobacterales</taxon>
        <taxon>Roseobacteraceae</taxon>
        <taxon>Loktanella</taxon>
    </lineage>
</organism>
<evidence type="ECO:0000313" key="4">
    <source>
        <dbReference type="Proteomes" id="UP001138961"/>
    </source>
</evidence>
<reference evidence="3" key="1">
    <citation type="submission" date="2021-10" db="EMBL/GenBank/DDBJ databases">
        <title>Loktanella gaetbuli sp. nov., isolated from a tidal flat.</title>
        <authorList>
            <person name="Park S."/>
            <person name="Yoon J.-H."/>
        </authorList>
    </citation>
    <scope>NUCLEOTIDE SEQUENCE</scope>
    <source>
        <strain evidence="3">TSTF-M6</strain>
    </source>
</reference>
<evidence type="ECO:0000256" key="1">
    <source>
        <dbReference type="PROSITE-ProRule" id="PRU00169"/>
    </source>
</evidence>
<evidence type="ECO:0000259" key="2">
    <source>
        <dbReference type="PROSITE" id="PS50110"/>
    </source>
</evidence>
<dbReference type="SUPFAM" id="SSF52172">
    <property type="entry name" value="CheY-like"/>
    <property type="match status" value="1"/>
</dbReference>
<feature type="modified residue" description="4-aspartylphosphate" evidence="1">
    <location>
        <position position="61"/>
    </location>
</feature>
<name>A0ABS8BTF8_9RHOB</name>
<comment type="caution">
    <text evidence="3">The sequence shown here is derived from an EMBL/GenBank/DDBJ whole genome shotgun (WGS) entry which is preliminary data.</text>
</comment>
<dbReference type="RefSeq" id="WP_177172626.1">
    <property type="nucleotide sequence ID" value="NZ_JAJATZ010000003.1"/>
</dbReference>
<accession>A0ABS8BTF8</accession>
<protein>
    <recommendedName>
        <fullName evidence="2">Response regulatory domain-containing protein</fullName>
    </recommendedName>
</protein>
<keyword evidence="4" id="KW-1185">Reference proteome</keyword>
<dbReference type="PROSITE" id="PS50110">
    <property type="entry name" value="RESPONSE_REGULATORY"/>
    <property type="match status" value="1"/>
</dbReference>
<keyword evidence="1" id="KW-0597">Phosphoprotein</keyword>
<dbReference type="Proteomes" id="UP001138961">
    <property type="component" value="Unassembled WGS sequence"/>
</dbReference>
<sequence>MTASSTPTRPKILYVEDEVIVALDVSDGLENQLGFDVQIAHNLASAHAKCGSHTFDFALLDMNLGNGERSIELGLDLSRKGVKVVFASGYNRDEIGEICDFTLVEKPFQIGDIAAAFGVQIAPARLA</sequence>
<dbReference type="InterPro" id="IPR001789">
    <property type="entry name" value="Sig_transdc_resp-reg_receiver"/>
</dbReference>